<evidence type="ECO:0000256" key="1">
    <source>
        <dbReference type="SAM" id="Phobius"/>
    </source>
</evidence>
<gene>
    <name evidence="2" type="ORF">VITISV_022398</name>
</gene>
<keyword evidence="1" id="KW-1133">Transmembrane helix</keyword>
<protein>
    <submittedName>
        <fullName evidence="2">Uncharacterized protein</fullName>
    </submittedName>
</protein>
<proteinExistence type="predicted"/>
<evidence type="ECO:0000313" key="2">
    <source>
        <dbReference type="EMBL" id="CAN60879.1"/>
    </source>
</evidence>
<reference evidence="2" key="1">
    <citation type="journal article" date="2007" name="PLoS ONE">
        <title>The first genome sequence of an elite grapevine cultivar (Pinot noir Vitis vinifera L.): coping with a highly heterozygous genome.</title>
        <authorList>
            <person name="Velasco R."/>
            <person name="Zharkikh A."/>
            <person name="Troggio M."/>
            <person name="Cartwright D.A."/>
            <person name="Cestaro A."/>
            <person name="Pruss D."/>
            <person name="Pindo M."/>
            <person name="FitzGerald L.M."/>
            <person name="Vezzulli S."/>
            <person name="Reid J."/>
            <person name="Malacarne G."/>
            <person name="Iliev D."/>
            <person name="Coppola G."/>
            <person name="Wardell B."/>
            <person name="Micheletti D."/>
            <person name="Macalma T."/>
            <person name="Facci M."/>
            <person name="Mitchell J.T."/>
            <person name="Perazzolli M."/>
            <person name="Eldredge G."/>
            <person name="Gatto P."/>
            <person name="Oyzerski R."/>
            <person name="Moretto M."/>
            <person name="Gutin N."/>
            <person name="Stefanini M."/>
            <person name="Chen Y."/>
            <person name="Segala C."/>
            <person name="Davenport C."/>
            <person name="Dematte L."/>
            <person name="Mraz A."/>
            <person name="Battilana J."/>
            <person name="Stormo K."/>
            <person name="Costa F."/>
            <person name="Tao Q."/>
            <person name="Si-Ammour A."/>
            <person name="Harkins T."/>
            <person name="Lackey A."/>
            <person name="Perbost C."/>
            <person name="Taillon B."/>
            <person name="Stella A."/>
            <person name="Solovyev V."/>
            <person name="Fawcett J.A."/>
            <person name="Sterck L."/>
            <person name="Vandepoele K."/>
            <person name="Grando S.M."/>
            <person name="Toppo S."/>
            <person name="Moser C."/>
            <person name="Lanchbury J."/>
            <person name="Bogden R."/>
            <person name="Skolnick M."/>
            <person name="Sgaramella V."/>
            <person name="Bhatnagar S.K."/>
            <person name="Fontana P."/>
            <person name="Gutin A."/>
            <person name="Van de Peer Y."/>
            <person name="Salamini F."/>
            <person name="Viola R."/>
        </authorList>
    </citation>
    <scope>NUCLEOTIDE SEQUENCE</scope>
</reference>
<dbReference type="AlphaFoldDB" id="A5B2W8"/>
<organism evidence="2">
    <name type="scientific">Vitis vinifera</name>
    <name type="common">Grape</name>
    <dbReference type="NCBI Taxonomy" id="29760"/>
    <lineage>
        <taxon>Eukaryota</taxon>
        <taxon>Viridiplantae</taxon>
        <taxon>Streptophyta</taxon>
        <taxon>Embryophyta</taxon>
        <taxon>Tracheophyta</taxon>
        <taxon>Spermatophyta</taxon>
        <taxon>Magnoliopsida</taxon>
        <taxon>eudicotyledons</taxon>
        <taxon>Gunneridae</taxon>
        <taxon>Pentapetalae</taxon>
        <taxon>rosids</taxon>
        <taxon>Vitales</taxon>
        <taxon>Vitaceae</taxon>
        <taxon>Viteae</taxon>
        <taxon>Vitis</taxon>
    </lineage>
</organism>
<accession>A5B2W8</accession>
<sequence length="442" mass="50006">MRSRVCFDAVHSDRLRLLIEYGMLTGLHYFGGARDQRQMIQRVGTIEGTFTRCFDMFILGHAPILACWLWFFVTASRALIFASLPLLVRWFLGIAPEFDPLLRYSPENLLRYLPEFHHFLVLARNLLRYSPGPFSGTRPELFRYLPEAFSVLARNLLQYSPGPFSSTRPEPFRYSPEPFFGTRPDPSPVFARTLLRYSPGAFSVLARSLLLYSPEAFSVLARTLLWYLPKPFSGNCPNPSPVLARSFFGTCPNPSPVLARRLLWYSPGAFSVLARTLLRCLPEPFSSTRPELFRYLLEPFSGTCPEPSPVLAQSFFGTFPNPSPVLAWTFFQYSAEAFSVLARTLLQHSPRLFSGTCPDSTFFFGTCPNRIPNLSRHCDRVSLYLFPASYLYPIVHSEHSIKVSRFFATGSTGWHPVRPVGIRFDRLAFGLAGSTGSSSQPV</sequence>
<feature type="transmembrane region" description="Helical" evidence="1">
    <location>
        <begin position="53"/>
        <end position="72"/>
    </location>
</feature>
<keyword evidence="1" id="KW-0812">Transmembrane</keyword>
<dbReference type="EMBL" id="AM444698">
    <property type="protein sequence ID" value="CAN60879.1"/>
    <property type="molecule type" value="Genomic_DNA"/>
</dbReference>
<keyword evidence="1" id="KW-0472">Membrane</keyword>
<name>A5B2W8_VITVI</name>